<gene>
    <name evidence="3" type="ORF">GCM10008106_24520</name>
</gene>
<organism evidence="3 4">
    <name type="scientific">Mongoliitalea lutea</name>
    <dbReference type="NCBI Taxonomy" id="849756"/>
    <lineage>
        <taxon>Bacteria</taxon>
        <taxon>Pseudomonadati</taxon>
        <taxon>Bacteroidota</taxon>
        <taxon>Cytophagia</taxon>
        <taxon>Cytophagales</taxon>
        <taxon>Cyclobacteriaceae</taxon>
        <taxon>Mongoliitalea</taxon>
    </lineage>
</organism>
<dbReference type="Gene3D" id="1.50.10.10">
    <property type="match status" value="1"/>
</dbReference>
<dbReference type="SUPFAM" id="SSF48208">
    <property type="entry name" value="Six-hairpin glycosidases"/>
    <property type="match status" value="1"/>
</dbReference>
<proteinExistence type="predicted"/>
<dbReference type="Pfam" id="PF22422">
    <property type="entry name" value="MGH1-like_GH"/>
    <property type="match status" value="1"/>
</dbReference>
<sequence>MNIEKERLREDRERLKHWKKWGPYLTERQWGTVREDYSPNGDAWNNVTHDEARSKAYRWGEEGIGGVSDYRQRLCVAWAFWNGKDPFIKERLFGLTGPQGNHGEDVKELYYYLDSTPTHSYMKMLYKYPQNEFPYKKLYEVNAKRGKLDPEFELMDTGIFDQDEYFDIFLEYAKEDTEDISFFATIHNRGAQDAPLVVMPTIWFRKTWFTGHEPFMPKISKQSDTELKAFNPKSGNYFFTFEGEPEFKFCDNETNRMRLYNIPNEKKYLKDAINDYVVKGYVQHLNPKDYGTKAAAIYRLMIPAGGSVRVKFRMTHQKQAHCIEDCERILQDRIKEADAFYGEIQSRVKLEDHQLIQRQAFAGMMWGKQFYYYNVERWLEGDPGRYSPPKERKKGRNTSWRHMHNYDIISMPDKWEYPWYAVWDSAFHCIPISRIDPDFAKNQLTLFLNDWYLHPNGQIPAYEWNFSDVNPPVHAYAVSRVFHIDKKMNDGKGDFEFLERCFHKLMINFTWWVNQKDSDGKNIFQGGFLGLDNISVIDRSHADKFGGKLEQADATSWMAMFSLNMLRISLDLCEFNKTYQYSSIKFLEHFLHIAGAMNNISGESISLWDDEEQFFFDLFHLPGKEPKVMKLKSIVGIIPLFAVESIRIDLFDDLPDFKKRLEFFLKEKPKLASLVSSWIQPGQEKRRLFALLRGHRMKSILNKMLDTEEFLSDYGVRSMSKYHEKHPFSLRINKDIQTVRYTPGESDTLMFGGNSNWRGPIWFPINHLIIESLRKFDHYYGGEFSIEYPTGSGKYLTMDLIARELSLRCIKIFERNEEGHRPVYGKHKKFQEDQHFKDYILFYEYFHGDNGTGLGASHQTGWTGLVAEMIHKYYKSDKKKEEENAETIFRL</sequence>
<reference evidence="3" key="2">
    <citation type="submission" date="2020-09" db="EMBL/GenBank/DDBJ databases">
        <authorList>
            <person name="Sun Q."/>
            <person name="Kim S."/>
        </authorList>
    </citation>
    <scope>NUCLEOTIDE SEQUENCE</scope>
    <source>
        <strain evidence="3">KCTC 23224</strain>
    </source>
</reference>
<evidence type="ECO:0000313" key="3">
    <source>
        <dbReference type="EMBL" id="GHB42614.1"/>
    </source>
</evidence>
<comment type="caution">
    <text evidence="3">The sequence shown here is derived from an EMBL/GenBank/DDBJ whole genome shotgun (WGS) entry which is preliminary data.</text>
</comment>
<dbReference type="InterPro" id="IPR012341">
    <property type="entry name" value="6hp_glycosidase-like_sf"/>
</dbReference>
<dbReference type="InterPro" id="IPR031335">
    <property type="entry name" value="Glyco_hydro_63_C"/>
</dbReference>
<dbReference type="InterPro" id="IPR008928">
    <property type="entry name" value="6-hairpin_glycosidase_sf"/>
</dbReference>
<dbReference type="Proteomes" id="UP000642809">
    <property type="component" value="Unassembled WGS sequence"/>
</dbReference>
<name>A0A8J3D047_9BACT</name>
<accession>A0A8J3D047</accession>
<evidence type="ECO:0000259" key="2">
    <source>
        <dbReference type="Pfam" id="PF22422"/>
    </source>
</evidence>
<dbReference type="PANTHER" id="PTHR10412:SF10">
    <property type="entry name" value="GLYCOSYL HYDROLASE FAMILY 63 C-TERMINAL DOMAIN-CONTAINING PROTEIN"/>
    <property type="match status" value="1"/>
</dbReference>
<dbReference type="AlphaFoldDB" id="A0A8J3D047"/>
<evidence type="ECO:0000259" key="1">
    <source>
        <dbReference type="Pfam" id="PF03200"/>
    </source>
</evidence>
<feature type="domain" description="Mannosylglycerate hydrolase MGH1-like glycoside hydrolase" evidence="2">
    <location>
        <begin position="417"/>
        <end position="522"/>
    </location>
</feature>
<keyword evidence="4" id="KW-1185">Reference proteome</keyword>
<dbReference type="InterPro" id="IPR004888">
    <property type="entry name" value="Glycoside_hydrolase_63"/>
</dbReference>
<dbReference type="GO" id="GO:0009311">
    <property type="term" value="P:oligosaccharide metabolic process"/>
    <property type="evidence" value="ECO:0007669"/>
    <property type="project" value="InterPro"/>
</dbReference>
<dbReference type="PANTHER" id="PTHR10412">
    <property type="entry name" value="MANNOSYL-OLIGOSACCHARIDE GLUCOSIDASE"/>
    <property type="match status" value="1"/>
</dbReference>
<protein>
    <submittedName>
        <fullName evidence="3">Glucosidase</fullName>
    </submittedName>
</protein>
<feature type="domain" description="Glycosyl hydrolase family 63 C-terminal" evidence="1">
    <location>
        <begin position="695"/>
        <end position="780"/>
    </location>
</feature>
<evidence type="ECO:0000313" key="4">
    <source>
        <dbReference type="Proteomes" id="UP000642809"/>
    </source>
</evidence>
<dbReference type="Pfam" id="PF03200">
    <property type="entry name" value="Glyco_hydro_63"/>
    <property type="match status" value="1"/>
</dbReference>
<dbReference type="EMBL" id="BMYF01000015">
    <property type="protein sequence ID" value="GHB42614.1"/>
    <property type="molecule type" value="Genomic_DNA"/>
</dbReference>
<reference evidence="3" key="1">
    <citation type="journal article" date="2014" name="Int. J. Syst. Evol. Microbiol.">
        <title>Complete genome sequence of Corynebacterium casei LMG S-19264T (=DSM 44701T), isolated from a smear-ripened cheese.</title>
        <authorList>
            <consortium name="US DOE Joint Genome Institute (JGI-PGF)"/>
            <person name="Walter F."/>
            <person name="Albersmeier A."/>
            <person name="Kalinowski J."/>
            <person name="Ruckert C."/>
        </authorList>
    </citation>
    <scope>NUCLEOTIDE SEQUENCE</scope>
    <source>
        <strain evidence="3">KCTC 23224</strain>
    </source>
</reference>
<dbReference type="RefSeq" id="WP_189582914.1">
    <property type="nucleotide sequence ID" value="NZ_BMYF01000015.1"/>
</dbReference>
<dbReference type="InterPro" id="IPR054491">
    <property type="entry name" value="MGH1-like_GH"/>
</dbReference>
<dbReference type="GO" id="GO:0004573">
    <property type="term" value="F:Glc3Man9GlcNAc2 oligosaccharide glucosidase activity"/>
    <property type="evidence" value="ECO:0007669"/>
    <property type="project" value="InterPro"/>
</dbReference>